<dbReference type="InterPro" id="IPR021765">
    <property type="entry name" value="UstYa-like"/>
</dbReference>
<dbReference type="EMBL" id="JAOTPV010000026">
    <property type="protein sequence ID" value="KAJ4470468.1"/>
    <property type="molecule type" value="Genomic_DNA"/>
</dbReference>
<dbReference type="PANTHER" id="PTHR33365">
    <property type="entry name" value="YALI0B05434P"/>
    <property type="match status" value="1"/>
</dbReference>
<dbReference type="OrthoDB" id="3687641at2759"/>
<keyword evidence="4" id="KW-0472">Membrane</keyword>
<dbReference type="Proteomes" id="UP001150266">
    <property type="component" value="Unassembled WGS sequence"/>
</dbReference>
<dbReference type="PANTHER" id="PTHR33365:SF4">
    <property type="entry name" value="CYCLOCHLOROTINE BIOSYNTHESIS PROTEIN O"/>
    <property type="match status" value="1"/>
</dbReference>
<dbReference type="AlphaFoldDB" id="A0A9W9DHA4"/>
<reference evidence="5" key="1">
    <citation type="submission" date="2022-08" db="EMBL/GenBank/DDBJ databases">
        <title>A Global Phylogenomic Analysis of the Shiitake Genus Lentinula.</title>
        <authorList>
            <consortium name="DOE Joint Genome Institute"/>
            <person name="Sierra-Patev S."/>
            <person name="Min B."/>
            <person name="Naranjo-Ortiz M."/>
            <person name="Looney B."/>
            <person name="Konkel Z."/>
            <person name="Slot J.C."/>
            <person name="Sakamoto Y."/>
            <person name="Steenwyk J.L."/>
            <person name="Rokas A."/>
            <person name="Carro J."/>
            <person name="Camarero S."/>
            <person name="Ferreira P."/>
            <person name="Molpeceres G."/>
            <person name="Ruiz-Duenas F.J."/>
            <person name="Serrano A."/>
            <person name="Henrissat B."/>
            <person name="Drula E."/>
            <person name="Hughes K.W."/>
            <person name="Mata J.L."/>
            <person name="Ishikawa N.K."/>
            <person name="Vargas-Isla R."/>
            <person name="Ushijima S."/>
            <person name="Smith C.A."/>
            <person name="Ahrendt S."/>
            <person name="Andreopoulos W."/>
            <person name="He G."/>
            <person name="Labutti K."/>
            <person name="Lipzen A."/>
            <person name="Ng V."/>
            <person name="Riley R."/>
            <person name="Sandor L."/>
            <person name="Barry K."/>
            <person name="Martinez A.T."/>
            <person name="Xiao Y."/>
            <person name="Gibbons J.G."/>
            <person name="Terashima K."/>
            <person name="Grigoriev I.V."/>
            <person name="Hibbett D.S."/>
        </authorList>
    </citation>
    <scope>NUCLEOTIDE SEQUENCE</scope>
    <source>
        <strain evidence="5">JLM2183</strain>
    </source>
</reference>
<feature type="compositionally biased region" description="Basic and acidic residues" evidence="3">
    <location>
        <begin position="1"/>
        <end position="33"/>
    </location>
</feature>
<keyword evidence="4" id="KW-0812">Transmembrane</keyword>
<evidence type="ECO:0000313" key="5">
    <source>
        <dbReference type="EMBL" id="KAJ4470468.1"/>
    </source>
</evidence>
<sequence length="264" mass="30173">MPSDAKKSNYAEEEHMSLLREDSTASLDSEKQTDSTTSALARRIPLKIKAAFILGLFIFASVILALIIRVKPQACAIQQFPEGVYSPAHVSVSYVTKRFNGSFPMTLTEYQGEPSPELDEKWEELYACKCKYAISRVPREEAKKLTDKTVPIPGDESNYIVGLEVFHQLHCLDSIRKSLRPDYYPPMQDFHTSHCVDIIRQALMCTVDISPIVWEWREKEQVSDGRLDAIHTCRDWNKILEWGKAHQIQTHFDIKTKAIDVLAE</sequence>
<gene>
    <name evidence="5" type="ORF">J3R30DRAFT_3808153</name>
</gene>
<evidence type="ECO:0000256" key="3">
    <source>
        <dbReference type="SAM" id="MobiDB-lite"/>
    </source>
</evidence>
<protein>
    <recommendedName>
        <fullName evidence="7">Tat pathway signal sequence</fullName>
    </recommendedName>
</protein>
<evidence type="ECO:0000313" key="6">
    <source>
        <dbReference type="Proteomes" id="UP001150266"/>
    </source>
</evidence>
<organism evidence="5 6">
    <name type="scientific">Lentinula aciculospora</name>
    <dbReference type="NCBI Taxonomy" id="153920"/>
    <lineage>
        <taxon>Eukaryota</taxon>
        <taxon>Fungi</taxon>
        <taxon>Dikarya</taxon>
        <taxon>Basidiomycota</taxon>
        <taxon>Agaricomycotina</taxon>
        <taxon>Agaricomycetes</taxon>
        <taxon>Agaricomycetidae</taxon>
        <taxon>Agaricales</taxon>
        <taxon>Marasmiineae</taxon>
        <taxon>Omphalotaceae</taxon>
        <taxon>Lentinula</taxon>
    </lineage>
</organism>
<keyword evidence="6" id="KW-1185">Reference proteome</keyword>
<name>A0A9W9DHA4_9AGAR</name>
<accession>A0A9W9DHA4</accession>
<feature type="transmembrane region" description="Helical" evidence="4">
    <location>
        <begin position="50"/>
        <end position="68"/>
    </location>
</feature>
<evidence type="ECO:0000256" key="2">
    <source>
        <dbReference type="ARBA" id="ARBA00035112"/>
    </source>
</evidence>
<feature type="region of interest" description="Disordered" evidence="3">
    <location>
        <begin position="1"/>
        <end position="34"/>
    </location>
</feature>
<comment type="pathway">
    <text evidence="1">Mycotoxin biosynthesis.</text>
</comment>
<dbReference type="Pfam" id="PF11807">
    <property type="entry name" value="UstYa"/>
    <property type="match status" value="1"/>
</dbReference>
<evidence type="ECO:0000256" key="1">
    <source>
        <dbReference type="ARBA" id="ARBA00004685"/>
    </source>
</evidence>
<keyword evidence="4" id="KW-1133">Transmembrane helix</keyword>
<comment type="similarity">
    <text evidence="2">Belongs to the ustYa family.</text>
</comment>
<evidence type="ECO:0000256" key="4">
    <source>
        <dbReference type="SAM" id="Phobius"/>
    </source>
</evidence>
<proteinExistence type="inferred from homology"/>
<evidence type="ECO:0008006" key="7">
    <source>
        <dbReference type="Google" id="ProtNLM"/>
    </source>
</evidence>
<dbReference type="GO" id="GO:0043386">
    <property type="term" value="P:mycotoxin biosynthetic process"/>
    <property type="evidence" value="ECO:0007669"/>
    <property type="project" value="InterPro"/>
</dbReference>
<comment type="caution">
    <text evidence="5">The sequence shown here is derived from an EMBL/GenBank/DDBJ whole genome shotgun (WGS) entry which is preliminary data.</text>
</comment>